<keyword evidence="1" id="KW-0813">Transport</keyword>
<comment type="caution">
    <text evidence="5">The sequence shown here is derived from an EMBL/GenBank/DDBJ whole genome shotgun (WGS) entry which is preliminary data.</text>
</comment>
<proteinExistence type="predicted"/>
<dbReference type="InterPro" id="IPR027417">
    <property type="entry name" value="P-loop_NTPase"/>
</dbReference>
<accession>A0ABT0UCC8</accession>
<dbReference type="InterPro" id="IPR003593">
    <property type="entry name" value="AAA+_ATPase"/>
</dbReference>
<name>A0ABT0UCC8_9BACT</name>
<dbReference type="Proteomes" id="UP001202961">
    <property type="component" value="Unassembled WGS sequence"/>
</dbReference>
<evidence type="ECO:0000313" key="5">
    <source>
        <dbReference type="EMBL" id="MCM2374652.1"/>
    </source>
</evidence>
<dbReference type="PROSITE" id="PS00211">
    <property type="entry name" value="ABC_TRANSPORTER_1"/>
    <property type="match status" value="1"/>
</dbReference>
<dbReference type="PROSITE" id="PS50893">
    <property type="entry name" value="ABC_TRANSPORTER_2"/>
    <property type="match status" value="1"/>
</dbReference>
<organism evidence="5 6">
    <name type="scientific">Aporhodopirellula aestuarii</name>
    <dbReference type="NCBI Taxonomy" id="2950107"/>
    <lineage>
        <taxon>Bacteria</taxon>
        <taxon>Pseudomonadati</taxon>
        <taxon>Planctomycetota</taxon>
        <taxon>Planctomycetia</taxon>
        <taxon>Pirellulales</taxon>
        <taxon>Pirellulaceae</taxon>
        <taxon>Aporhodopirellula</taxon>
    </lineage>
</organism>
<reference evidence="5 6" key="1">
    <citation type="journal article" date="2022" name="Syst. Appl. Microbiol.">
        <title>Rhodopirellula aestuarii sp. nov., a novel member of the genus Rhodopirellula isolated from brackish sediments collected in the Tagus River estuary, Portugal.</title>
        <authorList>
            <person name="Vitorino I.R."/>
            <person name="Klimek D."/>
            <person name="Calusinska M."/>
            <person name="Lobo-da-Cunha A."/>
            <person name="Vasconcelos V."/>
            <person name="Lage O.M."/>
        </authorList>
    </citation>
    <scope>NUCLEOTIDE SEQUENCE [LARGE SCALE GENOMIC DNA]</scope>
    <source>
        <strain evidence="5 6">ICT_H3.1</strain>
    </source>
</reference>
<evidence type="ECO:0000256" key="2">
    <source>
        <dbReference type="ARBA" id="ARBA00022741"/>
    </source>
</evidence>
<dbReference type="GO" id="GO:0005524">
    <property type="term" value="F:ATP binding"/>
    <property type="evidence" value="ECO:0007669"/>
    <property type="project" value="UniProtKB-KW"/>
</dbReference>
<dbReference type="InterPro" id="IPR003439">
    <property type="entry name" value="ABC_transporter-like_ATP-bd"/>
</dbReference>
<evidence type="ECO:0000256" key="1">
    <source>
        <dbReference type="ARBA" id="ARBA00022448"/>
    </source>
</evidence>
<sequence>MVTATTTAPTKTPHRGSDVDVVLSACGITKSFDGNAVLRGVDITLGRGQCVLLTGENGSGKTSLINILTGNLQPDQGEITYSIGDEPTTFTFPRGWWQELNPWNHFRPEFVARAGVGRSWQDVRLFGSLSLRDNLAIATPDQRSESPLRSLFGSHAKSEHTSTVLDELGLVDRDDSSADKISLGQSKRVAIARAIQAGAKVLFLDEPLAGLDQQGIQDVLVYLRRLIQQHRVTLVIVEHLFNQHHLLPIVTHRWSLADGICDIAECDEQTRRSSQPISSTREAWIEALIGEGDEVVEETLVRSATLTRIRTADSTFDAPRPALQITDLVVNVGARQVIGVGEDGSTSPLSLTLMPGEIGILQAPNGWGKTTLLNAIIGAIPIEQGSITIDGQQTIATESEDARASSVSCITASSALFPDLTLKETASLAGVALPEMFRGREKRKCSTLSGGERQRLALALSKSNSLNIYDEPLNGLDDGKSFIETCKQMTSQGNAVLILVPQKPI</sequence>
<gene>
    <name evidence="5" type="ORF">NB063_28860</name>
</gene>
<dbReference type="PANTHER" id="PTHR45772">
    <property type="entry name" value="CONSERVED COMPONENT OF ABC TRANSPORTER FOR NATURAL AMINO ACIDS-RELATED"/>
    <property type="match status" value="1"/>
</dbReference>
<dbReference type="InterPro" id="IPR051120">
    <property type="entry name" value="ABC_AA/LPS_Transport"/>
</dbReference>
<evidence type="ECO:0000313" key="6">
    <source>
        <dbReference type="Proteomes" id="UP001202961"/>
    </source>
</evidence>
<dbReference type="PANTHER" id="PTHR45772:SF9">
    <property type="entry name" value="CONSERVED COMPONENT OF ABC TRANSPORTER FOR NATURAL AMINO ACIDS"/>
    <property type="match status" value="1"/>
</dbReference>
<evidence type="ECO:0000256" key="3">
    <source>
        <dbReference type="ARBA" id="ARBA00022840"/>
    </source>
</evidence>
<dbReference type="SUPFAM" id="SSF52540">
    <property type="entry name" value="P-loop containing nucleoside triphosphate hydrolases"/>
    <property type="match status" value="2"/>
</dbReference>
<feature type="domain" description="ABC transporter" evidence="4">
    <location>
        <begin position="23"/>
        <end position="283"/>
    </location>
</feature>
<dbReference type="SMART" id="SM00382">
    <property type="entry name" value="AAA"/>
    <property type="match status" value="2"/>
</dbReference>
<dbReference type="InterPro" id="IPR017871">
    <property type="entry name" value="ABC_transporter-like_CS"/>
</dbReference>
<dbReference type="Pfam" id="PF00005">
    <property type="entry name" value="ABC_tran"/>
    <property type="match status" value="2"/>
</dbReference>
<keyword evidence="6" id="KW-1185">Reference proteome</keyword>
<keyword evidence="2" id="KW-0547">Nucleotide-binding</keyword>
<evidence type="ECO:0000259" key="4">
    <source>
        <dbReference type="PROSITE" id="PS50893"/>
    </source>
</evidence>
<dbReference type="Gene3D" id="3.40.50.300">
    <property type="entry name" value="P-loop containing nucleotide triphosphate hydrolases"/>
    <property type="match status" value="3"/>
</dbReference>
<dbReference type="RefSeq" id="WP_250932644.1">
    <property type="nucleotide sequence ID" value="NZ_JAMQBK010000096.1"/>
</dbReference>
<dbReference type="EMBL" id="JAMQBK010000096">
    <property type="protein sequence ID" value="MCM2374652.1"/>
    <property type="molecule type" value="Genomic_DNA"/>
</dbReference>
<protein>
    <submittedName>
        <fullName evidence="5">ATP-binding cassette domain-containing protein</fullName>
    </submittedName>
</protein>
<keyword evidence="3 5" id="KW-0067">ATP-binding</keyword>